<proteinExistence type="predicted"/>
<dbReference type="EMBL" id="KN642686">
    <property type="protein sequence ID" value="KHN45060.1"/>
    <property type="molecule type" value="Genomic_DNA"/>
</dbReference>
<dbReference type="AlphaFoldDB" id="A0A0B2SJ08"/>
<evidence type="ECO:0000313" key="2">
    <source>
        <dbReference type="EMBL" id="KHN45060.1"/>
    </source>
</evidence>
<gene>
    <name evidence="2" type="ORF">glysoja_044799</name>
</gene>
<name>A0A0B2SJ08_GLYSO</name>
<reference evidence="2" key="1">
    <citation type="submission" date="2014-07" db="EMBL/GenBank/DDBJ databases">
        <title>Identification of a novel salt tolerance gene in wild soybean by whole-genome sequencing.</title>
        <authorList>
            <person name="Lam H.-M."/>
            <person name="Qi X."/>
            <person name="Li M.-W."/>
            <person name="Liu X."/>
            <person name="Xie M."/>
            <person name="Ni M."/>
            <person name="Xu X."/>
        </authorList>
    </citation>
    <scope>NUCLEOTIDE SEQUENCE [LARGE SCALE GENOMIC DNA]</scope>
    <source>
        <tissue evidence="2">Root</tissue>
    </source>
</reference>
<sequence>MHELMMDDECDTGDKAFTTEDEGSTGPISKRVKVGGSSLYKVDRKLEVALKLEHRSSKVFIYGSPYEWQVYNALGISHGVP</sequence>
<evidence type="ECO:0000256" key="1">
    <source>
        <dbReference type="SAM" id="MobiDB-lite"/>
    </source>
</evidence>
<protein>
    <submittedName>
        <fullName evidence="2">Uncharacterized protein</fullName>
    </submittedName>
</protein>
<dbReference type="Proteomes" id="UP000053555">
    <property type="component" value="Unassembled WGS sequence"/>
</dbReference>
<accession>A0A0B2SJ08</accession>
<organism evidence="2">
    <name type="scientific">Glycine soja</name>
    <name type="common">Wild soybean</name>
    <dbReference type="NCBI Taxonomy" id="3848"/>
    <lineage>
        <taxon>Eukaryota</taxon>
        <taxon>Viridiplantae</taxon>
        <taxon>Streptophyta</taxon>
        <taxon>Embryophyta</taxon>
        <taxon>Tracheophyta</taxon>
        <taxon>Spermatophyta</taxon>
        <taxon>Magnoliopsida</taxon>
        <taxon>eudicotyledons</taxon>
        <taxon>Gunneridae</taxon>
        <taxon>Pentapetalae</taxon>
        <taxon>rosids</taxon>
        <taxon>fabids</taxon>
        <taxon>Fabales</taxon>
        <taxon>Fabaceae</taxon>
        <taxon>Papilionoideae</taxon>
        <taxon>50 kb inversion clade</taxon>
        <taxon>NPAAA clade</taxon>
        <taxon>indigoferoid/millettioid clade</taxon>
        <taxon>Phaseoleae</taxon>
        <taxon>Glycine</taxon>
        <taxon>Glycine subgen. Soja</taxon>
    </lineage>
</organism>
<feature type="compositionally biased region" description="Acidic residues" evidence="1">
    <location>
        <begin position="1"/>
        <end position="11"/>
    </location>
</feature>
<feature type="region of interest" description="Disordered" evidence="1">
    <location>
        <begin position="1"/>
        <end position="28"/>
    </location>
</feature>